<keyword evidence="4 8" id="KW-0812">Transmembrane</keyword>
<dbReference type="PANTHER" id="PTHR43066:SF1">
    <property type="entry name" value="RHOMBOID PROTEIN 2"/>
    <property type="match status" value="1"/>
</dbReference>
<dbReference type="PANTHER" id="PTHR43066">
    <property type="entry name" value="RHOMBOID-RELATED PROTEIN"/>
    <property type="match status" value="1"/>
</dbReference>
<comment type="subcellular location">
    <subcellularLocation>
        <location evidence="1">Membrane</location>
        <topology evidence="1">Multi-pass membrane protein</topology>
    </subcellularLocation>
</comment>
<dbReference type="Pfam" id="PF01694">
    <property type="entry name" value="Rhomboid"/>
    <property type="match status" value="1"/>
</dbReference>
<proteinExistence type="inferred from homology"/>
<dbReference type="EC" id="3.4.21.105" evidence="10"/>
<name>A0ABS5PJ67_9FIRM</name>
<keyword evidence="3 10" id="KW-0645">Protease</keyword>
<dbReference type="InterPro" id="IPR022764">
    <property type="entry name" value="Peptidase_S54_rhomboid_dom"/>
</dbReference>
<reference evidence="10 11" key="1">
    <citation type="submission" date="2021-05" db="EMBL/GenBank/DDBJ databases">
        <title>Fusibacter ferrireducens sp. nov., an anaerobic, sulfur- and Fe-reducing bacterium isolated from the mangrove sediment.</title>
        <authorList>
            <person name="Qiu D."/>
        </authorList>
    </citation>
    <scope>NUCLEOTIDE SEQUENCE [LARGE SCALE GENOMIC DNA]</scope>
    <source>
        <strain evidence="10 11">DSM 12116</strain>
    </source>
</reference>
<feature type="domain" description="Peptidase S54 rhomboid" evidence="9">
    <location>
        <begin position="52"/>
        <end position="184"/>
    </location>
</feature>
<dbReference type="Proteomes" id="UP000746471">
    <property type="component" value="Unassembled WGS sequence"/>
</dbReference>
<dbReference type="Gene3D" id="1.20.1540.10">
    <property type="entry name" value="Rhomboid-like"/>
    <property type="match status" value="1"/>
</dbReference>
<evidence type="ECO:0000313" key="11">
    <source>
        <dbReference type="Proteomes" id="UP000746471"/>
    </source>
</evidence>
<evidence type="ECO:0000256" key="5">
    <source>
        <dbReference type="ARBA" id="ARBA00022801"/>
    </source>
</evidence>
<sequence length="201" mass="22170">MRAHFKGFEYNAPVILTFSLLATLVFVIDSFFQTGWTFAIFTYYGGYAPIDFIRLLLWPLGHASLDHLLGNLTFVLLIGPMLEEKYGSRFLIFAMFLATILIGVLNAIIFGGGILGASGIVFMMIIMASFTNVKHKGRIPITFVCVAGLYLGQEVYRGIFVQNQVSEFGHIIGGVIGMMLIAIHARLESRKNISAGVPPEN</sequence>
<dbReference type="EMBL" id="JAHBCL010000001">
    <property type="protein sequence ID" value="MBS7525128.1"/>
    <property type="molecule type" value="Genomic_DNA"/>
</dbReference>
<feature type="transmembrane region" description="Helical" evidence="8">
    <location>
        <begin position="52"/>
        <end position="78"/>
    </location>
</feature>
<organism evidence="10 11">
    <name type="scientific">Fusibacter paucivorans</name>
    <dbReference type="NCBI Taxonomy" id="76009"/>
    <lineage>
        <taxon>Bacteria</taxon>
        <taxon>Bacillati</taxon>
        <taxon>Bacillota</taxon>
        <taxon>Clostridia</taxon>
        <taxon>Eubacteriales</taxon>
        <taxon>Eubacteriales Family XII. Incertae Sedis</taxon>
        <taxon>Fusibacter</taxon>
    </lineage>
</organism>
<dbReference type="SUPFAM" id="SSF144091">
    <property type="entry name" value="Rhomboid-like"/>
    <property type="match status" value="1"/>
</dbReference>
<evidence type="ECO:0000256" key="1">
    <source>
        <dbReference type="ARBA" id="ARBA00004141"/>
    </source>
</evidence>
<dbReference type="InterPro" id="IPR035952">
    <property type="entry name" value="Rhomboid-like_sf"/>
</dbReference>
<keyword evidence="7 8" id="KW-0472">Membrane</keyword>
<evidence type="ECO:0000259" key="9">
    <source>
        <dbReference type="Pfam" id="PF01694"/>
    </source>
</evidence>
<accession>A0ABS5PJ67</accession>
<gene>
    <name evidence="10" type="ORF">KHM83_00410</name>
</gene>
<feature type="transmembrane region" description="Helical" evidence="8">
    <location>
        <begin position="90"/>
        <end position="108"/>
    </location>
</feature>
<feature type="transmembrane region" description="Helical" evidence="8">
    <location>
        <begin position="12"/>
        <end position="32"/>
    </location>
</feature>
<evidence type="ECO:0000256" key="6">
    <source>
        <dbReference type="ARBA" id="ARBA00022989"/>
    </source>
</evidence>
<dbReference type="GO" id="GO:0008233">
    <property type="term" value="F:peptidase activity"/>
    <property type="evidence" value="ECO:0007669"/>
    <property type="project" value="UniProtKB-KW"/>
</dbReference>
<evidence type="ECO:0000256" key="7">
    <source>
        <dbReference type="ARBA" id="ARBA00023136"/>
    </source>
</evidence>
<keyword evidence="11" id="KW-1185">Reference proteome</keyword>
<dbReference type="GO" id="GO:0006508">
    <property type="term" value="P:proteolysis"/>
    <property type="evidence" value="ECO:0007669"/>
    <property type="project" value="UniProtKB-KW"/>
</dbReference>
<comment type="caution">
    <text evidence="10">The sequence shown here is derived from an EMBL/GenBank/DDBJ whole genome shotgun (WGS) entry which is preliminary data.</text>
</comment>
<keyword evidence="6 8" id="KW-1133">Transmembrane helix</keyword>
<evidence type="ECO:0000256" key="4">
    <source>
        <dbReference type="ARBA" id="ARBA00022692"/>
    </source>
</evidence>
<keyword evidence="5 10" id="KW-0378">Hydrolase</keyword>
<comment type="similarity">
    <text evidence="2">Belongs to the peptidase S54 family.</text>
</comment>
<evidence type="ECO:0000256" key="3">
    <source>
        <dbReference type="ARBA" id="ARBA00022670"/>
    </source>
</evidence>
<dbReference type="RefSeq" id="WP_213234916.1">
    <property type="nucleotide sequence ID" value="NZ_JAHBCL010000001.1"/>
</dbReference>
<protein>
    <submittedName>
        <fullName evidence="10">Rhomboid family intramembrane serine protease</fullName>
        <ecNumber evidence="10">3.4.21.105</ecNumber>
    </submittedName>
</protein>
<evidence type="ECO:0000313" key="10">
    <source>
        <dbReference type="EMBL" id="MBS7525128.1"/>
    </source>
</evidence>
<feature type="transmembrane region" description="Helical" evidence="8">
    <location>
        <begin position="168"/>
        <end position="185"/>
    </location>
</feature>
<feature type="transmembrane region" description="Helical" evidence="8">
    <location>
        <begin position="139"/>
        <end position="156"/>
    </location>
</feature>
<evidence type="ECO:0000256" key="8">
    <source>
        <dbReference type="SAM" id="Phobius"/>
    </source>
</evidence>
<evidence type="ECO:0000256" key="2">
    <source>
        <dbReference type="ARBA" id="ARBA00009045"/>
    </source>
</evidence>